<dbReference type="InterPro" id="IPR004274">
    <property type="entry name" value="FCP1_dom"/>
</dbReference>
<proteinExistence type="inferred from homology"/>
<dbReference type="InterPro" id="IPR050365">
    <property type="entry name" value="TIM50"/>
</dbReference>
<dbReference type="PROSITE" id="PS50969">
    <property type="entry name" value="FCP1"/>
    <property type="match status" value="1"/>
</dbReference>
<evidence type="ECO:0000256" key="1">
    <source>
        <dbReference type="RuleBase" id="RU365079"/>
    </source>
</evidence>
<keyword evidence="1" id="KW-0809">Transit peptide</keyword>
<dbReference type="GO" id="GO:0005744">
    <property type="term" value="C:TIM23 mitochondrial import inner membrane translocase complex"/>
    <property type="evidence" value="ECO:0007669"/>
    <property type="project" value="UniProtKB-UniRule"/>
</dbReference>
<dbReference type="Gene3D" id="3.40.50.1000">
    <property type="entry name" value="HAD superfamily/HAD-like"/>
    <property type="match status" value="1"/>
</dbReference>
<dbReference type="OrthoDB" id="1711508at2759"/>
<evidence type="ECO:0000313" key="4">
    <source>
        <dbReference type="EMBL" id="KAE8098461.1"/>
    </source>
</evidence>
<feature type="region of interest" description="Disordered" evidence="2">
    <location>
        <begin position="1"/>
        <end position="25"/>
    </location>
</feature>
<organism evidence="4 5">
    <name type="scientific">Carpinus fangiana</name>
    <dbReference type="NCBI Taxonomy" id="176857"/>
    <lineage>
        <taxon>Eukaryota</taxon>
        <taxon>Viridiplantae</taxon>
        <taxon>Streptophyta</taxon>
        <taxon>Embryophyta</taxon>
        <taxon>Tracheophyta</taxon>
        <taxon>Spermatophyta</taxon>
        <taxon>Magnoliopsida</taxon>
        <taxon>eudicotyledons</taxon>
        <taxon>Gunneridae</taxon>
        <taxon>Pentapetalae</taxon>
        <taxon>rosids</taxon>
        <taxon>fabids</taxon>
        <taxon>Fagales</taxon>
        <taxon>Betulaceae</taxon>
        <taxon>Carpinus</taxon>
    </lineage>
</organism>
<evidence type="ECO:0000259" key="3">
    <source>
        <dbReference type="PROSITE" id="PS50969"/>
    </source>
</evidence>
<gene>
    <name evidence="4" type="ORF">FH972_016522</name>
</gene>
<keyword evidence="1" id="KW-0813">Transport</keyword>
<keyword evidence="1" id="KW-0496">Mitochondrion</keyword>
<dbReference type="Proteomes" id="UP000327013">
    <property type="component" value="Chromosome 7"/>
</dbReference>
<dbReference type="AlphaFoldDB" id="A0A5N6RGE3"/>
<comment type="subcellular location">
    <subcellularLocation>
        <location evidence="1">Mitochondrion inner membrane</location>
        <topology evidence="1">Single-pass membrane protein</topology>
    </subcellularLocation>
</comment>
<protein>
    <recommendedName>
        <fullName evidence="1">Mitochondrial import inner membrane translocase subunit TIM50</fullName>
    </recommendedName>
</protein>
<dbReference type="Pfam" id="PF03031">
    <property type="entry name" value="NIF"/>
    <property type="match status" value="1"/>
</dbReference>
<evidence type="ECO:0000313" key="5">
    <source>
        <dbReference type="Proteomes" id="UP000327013"/>
    </source>
</evidence>
<name>A0A5N6RGE3_9ROSI</name>
<keyword evidence="1" id="KW-0811">Translocation</keyword>
<keyword evidence="1" id="KW-0653">Protein transport</keyword>
<dbReference type="SMART" id="SM00577">
    <property type="entry name" value="CPDc"/>
    <property type="match status" value="1"/>
</dbReference>
<dbReference type="InterPro" id="IPR023214">
    <property type="entry name" value="HAD_sf"/>
</dbReference>
<dbReference type="PANTHER" id="PTHR12210">
    <property type="entry name" value="DULLARD PROTEIN PHOSPHATASE"/>
    <property type="match status" value="1"/>
</dbReference>
<dbReference type="EMBL" id="CM017327">
    <property type="protein sequence ID" value="KAE8098461.1"/>
    <property type="molecule type" value="Genomic_DNA"/>
</dbReference>
<keyword evidence="5" id="KW-1185">Reference proteome</keyword>
<comment type="subunit">
    <text evidence="1">Component of the TIM23 complex.</text>
</comment>
<dbReference type="SUPFAM" id="SSF56784">
    <property type="entry name" value="HAD-like"/>
    <property type="match status" value="1"/>
</dbReference>
<comment type="similarity">
    <text evidence="1">Belongs to the TIM50 family.</text>
</comment>
<sequence>MAEEISNLKDDKSVCNDSSEDEKDGAGVDCGLSLEKLNLGPRKKLLVLGLGGLLCHRVYRRDRSRTTFGKPDASYGNFFVYKRPYCEEFMKFCLEKFEVGIWSSAREWYLESALNCIMKGLRSKLLFAWDQEQCTDSGFKALENKRKPIFLKELKKLDNRRIQYSASNTLLIDDNPYKALLNPPHTAIFPYEYKTDQVGDDALGPRGDLRLYLEGLADADQDVPSYVKDHPFGQPAITSAHSDWDFYSEIIRKLQKD</sequence>
<evidence type="ECO:0000256" key="2">
    <source>
        <dbReference type="SAM" id="MobiDB-lite"/>
    </source>
</evidence>
<feature type="domain" description="FCP1 homology" evidence="3">
    <location>
        <begin position="39"/>
        <end position="216"/>
    </location>
</feature>
<dbReference type="InterPro" id="IPR036412">
    <property type="entry name" value="HAD-like_sf"/>
</dbReference>
<dbReference type="GO" id="GO:0015031">
    <property type="term" value="P:protein transport"/>
    <property type="evidence" value="ECO:0007669"/>
    <property type="project" value="UniProtKB-KW"/>
</dbReference>
<accession>A0A5N6RGE3</accession>
<feature type="compositionally biased region" description="Basic and acidic residues" evidence="2">
    <location>
        <begin position="1"/>
        <end position="14"/>
    </location>
</feature>
<reference evidence="4 5" key="1">
    <citation type="submission" date="2019-06" db="EMBL/GenBank/DDBJ databases">
        <title>A chromosomal-level reference genome of Carpinus fangiana (Coryloideae, Betulaceae).</title>
        <authorList>
            <person name="Yang X."/>
            <person name="Wang Z."/>
            <person name="Zhang L."/>
            <person name="Hao G."/>
            <person name="Liu J."/>
            <person name="Yang Y."/>
        </authorList>
    </citation>
    <scope>NUCLEOTIDE SEQUENCE [LARGE SCALE GENOMIC DNA]</scope>
    <source>
        <strain evidence="4">Cfa_2016G</strain>
        <tissue evidence="4">Leaf</tissue>
    </source>
</reference>
<comment type="function">
    <text evidence="1">Essential component of the TIM23 complex, a complex that mediates the translocation of transit peptide-containing proteins across the mitochondrial inner membrane.</text>
</comment>